<dbReference type="InterPro" id="IPR044399">
    <property type="entry name" value="Mb-like_M"/>
</dbReference>
<organism evidence="2 3">
    <name type="scientific">Aphidius gifuensis</name>
    <name type="common">Parasitoid wasp</name>
    <dbReference type="NCBI Taxonomy" id="684658"/>
    <lineage>
        <taxon>Eukaryota</taxon>
        <taxon>Metazoa</taxon>
        <taxon>Ecdysozoa</taxon>
        <taxon>Arthropoda</taxon>
        <taxon>Hexapoda</taxon>
        <taxon>Insecta</taxon>
        <taxon>Pterygota</taxon>
        <taxon>Neoptera</taxon>
        <taxon>Endopterygota</taxon>
        <taxon>Hymenoptera</taxon>
        <taxon>Apocrita</taxon>
        <taxon>Ichneumonoidea</taxon>
        <taxon>Braconidae</taxon>
        <taxon>Aphidiinae</taxon>
        <taxon>Aphidius</taxon>
    </lineage>
</organism>
<keyword evidence="3" id="KW-1185">Reference proteome</keyword>
<dbReference type="OrthoDB" id="7687280at2759"/>
<protein>
    <recommendedName>
        <fullName evidence="4">Globin family profile domain-containing protein</fullName>
    </recommendedName>
</protein>
<dbReference type="InterPro" id="IPR012292">
    <property type="entry name" value="Globin/Proto"/>
</dbReference>
<dbReference type="CDD" id="cd01040">
    <property type="entry name" value="Mb-like"/>
    <property type="match status" value="1"/>
</dbReference>
<name>A0A834XUP7_APHGI</name>
<feature type="compositionally biased region" description="Low complexity" evidence="1">
    <location>
        <begin position="226"/>
        <end position="238"/>
    </location>
</feature>
<dbReference type="EMBL" id="JACMRX010000003">
    <property type="protein sequence ID" value="KAF7993101.1"/>
    <property type="molecule type" value="Genomic_DNA"/>
</dbReference>
<dbReference type="GO" id="GO:0019825">
    <property type="term" value="F:oxygen binding"/>
    <property type="evidence" value="ECO:0007669"/>
    <property type="project" value="InterPro"/>
</dbReference>
<dbReference type="Proteomes" id="UP000639338">
    <property type="component" value="Unassembled WGS sequence"/>
</dbReference>
<reference evidence="2 3" key="1">
    <citation type="submission" date="2020-08" db="EMBL/GenBank/DDBJ databases">
        <title>Aphidius gifuensis genome sequencing and assembly.</title>
        <authorList>
            <person name="Du Z."/>
        </authorList>
    </citation>
    <scope>NUCLEOTIDE SEQUENCE [LARGE SCALE GENOMIC DNA]</scope>
    <source>
        <strain evidence="2">YNYX2018</strain>
        <tissue evidence="2">Adults</tissue>
    </source>
</reference>
<evidence type="ECO:0000256" key="1">
    <source>
        <dbReference type="SAM" id="MobiDB-lite"/>
    </source>
</evidence>
<sequence>MGGVSSRDNKFRRLTIEENAVIKEIWSGVETNPQYHANVIFLSFCEAYPQYTKYFTTETNVSLTIDAYTSAKFRIIIETLRYLLIDFNNKPNDFDNLISYVGMMHKDMNLTQIDMINFGDCLVSYLTNTFPTIMTDNYREIFLNYIYYILNEVTKKIQEFQLEESLEINHQDERKKTFVNSLFHKEKLIYGHKKNFWNERKRKWHERLELWELENNDKVKEKKFQSSSSSSSSSSSISSDEKLTPKKSKANITNLELLGSAGRFLESYGITVAKDSLPYEPRGPKVAMMQVKRAAETHLEIVNATSLVQQLEAEQKDDLVSLATKEDSSARQRRRRRQQRHTDKS</sequence>
<evidence type="ECO:0000313" key="2">
    <source>
        <dbReference type="EMBL" id="KAF7993101.1"/>
    </source>
</evidence>
<proteinExistence type="predicted"/>
<evidence type="ECO:0008006" key="4">
    <source>
        <dbReference type="Google" id="ProtNLM"/>
    </source>
</evidence>
<evidence type="ECO:0000313" key="3">
    <source>
        <dbReference type="Proteomes" id="UP000639338"/>
    </source>
</evidence>
<dbReference type="GO" id="GO:0020037">
    <property type="term" value="F:heme binding"/>
    <property type="evidence" value="ECO:0007669"/>
    <property type="project" value="InterPro"/>
</dbReference>
<accession>A0A834XUP7</accession>
<feature type="region of interest" description="Disordered" evidence="1">
    <location>
        <begin position="322"/>
        <end position="345"/>
    </location>
</feature>
<gene>
    <name evidence="2" type="ORF">HCN44_005882</name>
</gene>
<dbReference type="SUPFAM" id="SSF46458">
    <property type="entry name" value="Globin-like"/>
    <property type="match status" value="1"/>
</dbReference>
<feature type="region of interest" description="Disordered" evidence="1">
    <location>
        <begin position="222"/>
        <end position="246"/>
    </location>
</feature>
<dbReference type="InterPro" id="IPR009050">
    <property type="entry name" value="Globin-like_sf"/>
</dbReference>
<dbReference type="Gene3D" id="1.10.490.10">
    <property type="entry name" value="Globins"/>
    <property type="match status" value="1"/>
</dbReference>
<dbReference type="AlphaFoldDB" id="A0A834XUP7"/>
<comment type="caution">
    <text evidence="2">The sequence shown here is derived from an EMBL/GenBank/DDBJ whole genome shotgun (WGS) entry which is preliminary data.</text>
</comment>